<reference evidence="10" key="2">
    <citation type="submission" date="2025-05" db="UniProtKB">
        <authorList>
            <consortium name="EnsemblMetazoa"/>
        </authorList>
    </citation>
    <scope>IDENTIFICATION</scope>
    <source>
        <strain evidence="10">Foshan</strain>
    </source>
</reference>
<dbReference type="InterPro" id="IPR017970">
    <property type="entry name" value="Homeobox_CS"/>
</dbReference>
<evidence type="ECO:0000259" key="9">
    <source>
        <dbReference type="PROSITE" id="PS50071"/>
    </source>
</evidence>
<dbReference type="Gene3D" id="1.10.10.60">
    <property type="entry name" value="Homeodomain-like"/>
    <property type="match status" value="1"/>
</dbReference>
<evidence type="ECO:0000256" key="7">
    <source>
        <dbReference type="RuleBase" id="RU000682"/>
    </source>
</evidence>
<sequence length="655" mass="72871">MQEVCSTADHIGSQVKPEAAGLSVLQGNALIETDATASQSRSPLNPTNTRLNRKALMSDKPIRCVTQSSTNTETVPQQTQVHPDSSYWMQNESGFINSQPSMAEFLTHIDSESPKLISQGYPVGSTENLDSVPEYPWMKEKKTARKSQTQAEFVAENGLPRRLRTAYTNTQLLELEKEFHFNKYLCRPRRIEIAASLDLTERQVKVWFQNRRMKHKRQTLSKTDDEDSSKDDLKDSNSKKSCQGCELPSDDIPDSTSNSRGQNNSTPNNSTPNSTTEIATSSGNVFNADSSVASTCSVDDDEEEHIQVKKKSDSPSTTKKHSSTVLKTASASKSQEVLKKEATVTASYISGSTKTAPSEDLSINIQTSFHHIGSNPNVRGRIQTHVNTENHSPASGGYYGVLNKQDYAHKLETGYPYAKIGSHSQYINQTSIQKSEFPPAINIKNINVRIQSDNARLPSHNEGYAVQNAHYYGAENPTCNIPFSNSQCYHNEYDGQSEFNSGYYDPKAQSYYYEGSTYHHHHHHHNNIGPHGVQPSPLEYASGNSVLSAPDIPDNYNFHQSYYESHSANNPFHHTPNPIMNASNIIDPIHQQTSQDVVYTHSNNIPISYGPNNGNLVSNNVQSNIVNLENSNSSSDFNFLSNLANDFAPEYYQLS</sequence>
<dbReference type="SMART" id="SM00389">
    <property type="entry name" value="HOX"/>
    <property type="match status" value="1"/>
</dbReference>
<proteinExistence type="predicted"/>
<reference evidence="11" key="1">
    <citation type="journal article" date="2015" name="Proc. Natl. Acad. Sci. U.S.A.">
        <title>Genome sequence of the Asian Tiger mosquito, Aedes albopictus, reveals insights into its biology, genetics, and evolution.</title>
        <authorList>
            <person name="Chen X.G."/>
            <person name="Jiang X."/>
            <person name="Gu J."/>
            <person name="Xu M."/>
            <person name="Wu Y."/>
            <person name="Deng Y."/>
            <person name="Zhang C."/>
            <person name="Bonizzoni M."/>
            <person name="Dermauw W."/>
            <person name="Vontas J."/>
            <person name="Armbruster P."/>
            <person name="Huang X."/>
            <person name="Yang Y."/>
            <person name="Zhang H."/>
            <person name="He W."/>
            <person name="Peng H."/>
            <person name="Liu Y."/>
            <person name="Wu K."/>
            <person name="Chen J."/>
            <person name="Lirakis M."/>
            <person name="Topalis P."/>
            <person name="Van Leeuwen T."/>
            <person name="Hall A.B."/>
            <person name="Jiang X."/>
            <person name="Thorpe C."/>
            <person name="Mueller R.L."/>
            <person name="Sun C."/>
            <person name="Waterhouse R.M."/>
            <person name="Yan G."/>
            <person name="Tu Z.J."/>
            <person name="Fang X."/>
            <person name="James A.A."/>
        </authorList>
    </citation>
    <scope>NUCLEOTIDE SEQUENCE [LARGE SCALE GENOMIC DNA]</scope>
    <source>
        <strain evidence="11">Foshan</strain>
    </source>
</reference>
<dbReference type="SUPFAM" id="SSF46689">
    <property type="entry name" value="Homeodomain-like"/>
    <property type="match status" value="1"/>
</dbReference>
<evidence type="ECO:0000256" key="5">
    <source>
        <dbReference type="ARBA" id="ARBA00023242"/>
    </source>
</evidence>
<dbReference type="PRINTS" id="PR00024">
    <property type="entry name" value="HOMEOBOX"/>
</dbReference>
<dbReference type="EnsemblMetazoa" id="AALFPA23_020964.R30927">
    <property type="protein sequence ID" value="AALFPA23_020964.P30927"/>
    <property type="gene ID" value="AALFPA23_020964"/>
</dbReference>
<organism evidence="10 11">
    <name type="scientific">Aedes albopictus</name>
    <name type="common">Asian tiger mosquito</name>
    <name type="synonym">Stegomyia albopicta</name>
    <dbReference type="NCBI Taxonomy" id="7160"/>
    <lineage>
        <taxon>Eukaryota</taxon>
        <taxon>Metazoa</taxon>
        <taxon>Ecdysozoa</taxon>
        <taxon>Arthropoda</taxon>
        <taxon>Hexapoda</taxon>
        <taxon>Insecta</taxon>
        <taxon>Pterygota</taxon>
        <taxon>Neoptera</taxon>
        <taxon>Endopterygota</taxon>
        <taxon>Diptera</taxon>
        <taxon>Nematocera</taxon>
        <taxon>Culicoidea</taxon>
        <taxon>Culicidae</taxon>
        <taxon>Culicinae</taxon>
        <taxon>Aedini</taxon>
        <taxon>Aedes</taxon>
        <taxon>Stegomyia</taxon>
    </lineage>
</organism>
<dbReference type="RefSeq" id="XP_029720379.2">
    <property type="nucleotide sequence ID" value="XM_029864519.2"/>
</dbReference>
<dbReference type="PROSITE" id="PS00032">
    <property type="entry name" value="ANTENNAPEDIA"/>
    <property type="match status" value="1"/>
</dbReference>
<dbReference type="InterPro" id="IPR009057">
    <property type="entry name" value="Homeodomain-like_sf"/>
</dbReference>
<keyword evidence="5 6" id="KW-0539">Nucleus</keyword>
<dbReference type="InterPro" id="IPR001356">
    <property type="entry name" value="HD"/>
</dbReference>
<keyword evidence="3 6" id="KW-0238">DNA-binding</keyword>
<comment type="subcellular location">
    <subcellularLocation>
        <location evidence="1 6 7">Nucleus</location>
    </subcellularLocation>
</comment>
<evidence type="ECO:0000313" key="10">
    <source>
        <dbReference type="EnsemblMetazoa" id="AALFPA23_020964.P30927"/>
    </source>
</evidence>
<dbReference type="PANTHER" id="PTHR45664">
    <property type="entry name" value="PROTEIN ZERKNUELLT 1-RELATED"/>
    <property type="match status" value="1"/>
</dbReference>
<protein>
    <recommendedName>
        <fullName evidence="9">Homeobox domain-containing protein</fullName>
    </recommendedName>
</protein>
<feature type="compositionally biased region" description="Polar residues" evidence="8">
    <location>
        <begin position="277"/>
        <end position="297"/>
    </location>
</feature>
<keyword evidence="11" id="KW-1185">Reference proteome</keyword>
<keyword evidence="4 6" id="KW-0371">Homeobox</keyword>
<evidence type="ECO:0000256" key="2">
    <source>
        <dbReference type="ARBA" id="ARBA00022473"/>
    </source>
</evidence>
<keyword evidence="2" id="KW-0217">Developmental protein</keyword>
<dbReference type="Pfam" id="PF00046">
    <property type="entry name" value="Homeodomain"/>
    <property type="match status" value="1"/>
</dbReference>
<feature type="domain" description="Homeobox" evidence="9">
    <location>
        <begin position="158"/>
        <end position="218"/>
    </location>
</feature>
<name>A0ABM1ZRC2_AEDAL</name>
<dbReference type="InterPro" id="IPR001827">
    <property type="entry name" value="Homeobox_Antennapedia_CS"/>
</dbReference>
<dbReference type="GeneID" id="109406956"/>
<dbReference type="PROSITE" id="PS00027">
    <property type="entry name" value="HOMEOBOX_1"/>
    <property type="match status" value="1"/>
</dbReference>
<feature type="DNA-binding region" description="Homeobox" evidence="6">
    <location>
        <begin position="160"/>
        <end position="219"/>
    </location>
</feature>
<evidence type="ECO:0000256" key="6">
    <source>
        <dbReference type="PROSITE-ProRule" id="PRU00108"/>
    </source>
</evidence>
<feature type="region of interest" description="Disordered" evidence="8">
    <location>
        <begin position="213"/>
        <end position="327"/>
    </location>
</feature>
<feature type="compositionally biased region" description="Low complexity" evidence="8">
    <location>
        <begin position="263"/>
        <end position="276"/>
    </location>
</feature>
<feature type="region of interest" description="Disordered" evidence="8">
    <location>
        <begin position="518"/>
        <end position="546"/>
    </location>
</feature>
<evidence type="ECO:0000256" key="3">
    <source>
        <dbReference type="ARBA" id="ARBA00023125"/>
    </source>
</evidence>
<dbReference type="InterPro" id="IPR020479">
    <property type="entry name" value="HD_metazoa"/>
</dbReference>
<accession>A0ABM1ZRC2</accession>
<dbReference type="CDD" id="cd00086">
    <property type="entry name" value="homeodomain"/>
    <property type="match status" value="1"/>
</dbReference>
<evidence type="ECO:0000256" key="4">
    <source>
        <dbReference type="ARBA" id="ARBA00023155"/>
    </source>
</evidence>
<dbReference type="Proteomes" id="UP000069940">
    <property type="component" value="Unassembled WGS sequence"/>
</dbReference>
<evidence type="ECO:0000256" key="1">
    <source>
        <dbReference type="ARBA" id="ARBA00004123"/>
    </source>
</evidence>
<dbReference type="PANTHER" id="PTHR45664:SF2">
    <property type="entry name" value="HOMEOTIC PROTEIN PROBOSCIPEDIA"/>
    <property type="match status" value="1"/>
</dbReference>
<evidence type="ECO:0000256" key="8">
    <source>
        <dbReference type="SAM" id="MobiDB-lite"/>
    </source>
</evidence>
<dbReference type="PROSITE" id="PS50071">
    <property type="entry name" value="HOMEOBOX_2"/>
    <property type="match status" value="1"/>
</dbReference>
<evidence type="ECO:0000313" key="11">
    <source>
        <dbReference type="Proteomes" id="UP000069940"/>
    </source>
</evidence>